<name>A0A1E3XAV4_9BACT</name>
<dbReference type="InterPro" id="IPR021799">
    <property type="entry name" value="PIN-like_prokaryotic"/>
</dbReference>
<protein>
    <recommendedName>
        <fullName evidence="3">DUF3368 domain-containing protein</fullName>
    </recommendedName>
</protein>
<dbReference type="PANTHER" id="PTHR39550">
    <property type="entry name" value="SLL0658 PROTEIN"/>
    <property type="match status" value="1"/>
</dbReference>
<dbReference type="Proteomes" id="UP000094056">
    <property type="component" value="Unassembled WGS sequence"/>
</dbReference>
<gene>
    <name evidence="1" type="ORF">SCARUB_02085</name>
</gene>
<evidence type="ECO:0008006" key="3">
    <source>
        <dbReference type="Google" id="ProtNLM"/>
    </source>
</evidence>
<dbReference type="Pfam" id="PF11848">
    <property type="entry name" value="DUF3368"/>
    <property type="match status" value="1"/>
</dbReference>
<sequence>MSGKIVIADASTLIVFSKLKIIHVLNDLFGEVIIPEAVYKEVFRKNRQSGLDLGEMVYIKVKKVIDTKMVSLLVESFGRGEAELFVLGKEMKADILIIDEKKARKTARRAGFKVIGVLGLLVMAKRKGVIDVAFRKKLPSWESLV</sequence>
<dbReference type="AlphaFoldDB" id="A0A1E3XAV4"/>
<reference evidence="1 2" key="1">
    <citation type="submission" date="2016-07" db="EMBL/GenBank/DDBJ databases">
        <title>Draft genome of Scalindua rubra, obtained from a brine-seawater interface in the Red Sea, sheds light on salt adaptation in anammox bacteria.</title>
        <authorList>
            <person name="Speth D.R."/>
            <person name="Lagkouvardos I."/>
            <person name="Wang Y."/>
            <person name="Qian P.-Y."/>
            <person name="Dutilh B.E."/>
            <person name="Jetten M.S."/>
        </authorList>
    </citation>
    <scope>NUCLEOTIDE SEQUENCE [LARGE SCALE GENOMIC DNA]</scope>
    <source>
        <strain evidence="1">BSI-1</strain>
    </source>
</reference>
<evidence type="ECO:0000313" key="1">
    <source>
        <dbReference type="EMBL" id="ODS32765.1"/>
    </source>
</evidence>
<organism evidence="1 2">
    <name type="scientific">Candidatus Scalindua rubra</name>
    <dbReference type="NCBI Taxonomy" id="1872076"/>
    <lineage>
        <taxon>Bacteria</taxon>
        <taxon>Pseudomonadati</taxon>
        <taxon>Planctomycetota</taxon>
        <taxon>Candidatus Brocadiia</taxon>
        <taxon>Candidatus Brocadiales</taxon>
        <taxon>Candidatus Scalinduaceae</taxon>
        <taxon>Candidatus Scalindua</taxon>
    </lineage>
</organism>
<comment type="caution">
    <text evidence="1">The sequence shown here is derived from an EMBL/GenBank/DDBJ whole genome shotgun (WGS) entry which is preliminary data.</text>
</comment>
<evidence type="ECO:0000313" key="2">
    <source>
        <dbReference type="Proteomes" id="UP000094056"/>
    </source>
</evidence>
<dbReference type="EMBL" id="MAYW01000049">
    <property type="protein sequence ID" value="ODS32765.1"/>
    <property type="molecule type" value="Genomic_DNA"/>
</dbReference>
<proteinExistence type="predicted"/>
<accession>A0A1E3XAV4</accession>
<dbReference type="PANTHER" id="PTHR39550:SF1">
    <property type="entry name" value="SLL0658 PROTEIN"/>
    <property type="match status" value="1"/>
</dbReference>